<sequence>MKCSKMSWEMAVLTVGFIKQSGPTPADDMEPQLITDCGNFTLNFKQCGFCASSVFLQTLGLCKLNANFTFISKEGFGTLSNTPVLRPSKMFLTSLVQDRICLCVVALDALTPASVYSL</sequence>
<name>A0ABV0THB1_9TELE</name>
<comment type="caution">
    <text evidence="1">The sequence shown here is derived from an EMBL/GenBank/DDBJ whole genome shotgun (WGS) entry which is preliminary data.</text>
</comment>
<evidence type="ECO:0000313" key="1">
    <source>
        <dbReference type="EMBL" id="MEQ2232186.1"/>
    </source>
</evidence>
<protein>
    <submittedName>
        <fullName evidence="1">Uncharacterized protein</fullName>
    </submittedName>
</protein>
<dbReference type="Proteomes" id="UP001482620">
    <property type="component" value="Unassembled WGS sequence"/>
</dbReference>
<dbReference type="EMBL" id="JAHRIQ010035339">
    <property type="protein sequence ID" value="MEQ2232186.1"/>
    <property type="molecule type" value="Genomic_DNA"/>
</dbReference>
<keyword evidence="2" id="KW-1185">Reference proteome</keyword>
<organism evidence="1 2">
    <name type="scientific">Ilyodon furcidens</name>
    <name type="common">goldbreast splitfin</name>
    <dbReference type="NCBI Taxonomy" id="33524"/>
    <lineage>
        <taxon>Eukaryota</taxon>
        <taxon>Metazoa</taxon>
        <taxon>Chordata</taxon>
        <taxon>Craniata</taxon>
        <taxon>Vertebrata</taxon>
        <taxon>Euteleostomi</taxon>
        <taxon>Actinopterygii</taxon>
        <taxon>Neopterygii</taxon>
        <taxon>Teleostei</taxon>
        <taxon>Neoteleostei</taxon>
        <taxon>Acanthomorphata</taxon>
        <taxon>Ovalentaria</taxon>
        <taxon>Atherinomorphae</taxon>
        <taxon>Cyprinodontiformes</taxon>
        <taxon>Goodeidae</taxon>
        <taxon>Ilyodon</taxon>
    </lineage>
</organism>
<accession>A0ABV0THB1</accession>
<proteinExistence type="predicted"/>
<gene>
    <name evidence="1" type="ORF">ILYODFUR_008610</name>
</gene>
<evidence type="ECO:0000313" key="2">
    <source>
        <dbReference type="Proteomes" id="UP001482620"/>
    </source>
</evidence>
<reference evidence="1 2" key="1">
    <citation type="submission" date="2021-06" db="EMBL/GenBank/DDBJ databases">
        <authorList>
            <person name="Palmer J.M."/>
        </authorList>
    </citation>
    <scope>NUCLEOTIDE SEQUENCE [LARGE SCALE GENOMIC DNA]</scope>
    <source>
        <strain evidence="2">if_2019</strain>
        <tissue evidence="1">Muscle</tissue>
    </source>
</reference>